<evidence type="ECO:0000313" key="2">
    <source>
        <dbReference type="EMBL" id="MBD8065053.1"/>
    </source>
</evidence>
<dbReference type="SUPFAM" id="SSF51604">
    <property type="entry name" value="Enolase C-terminal domain-like"/>
    <property type="match status" value="1"/>
</dbReference>
<accession>A0A927FUC7</accession>
<proteinExistence type="predicted"/>
<dbReference type="InterPro" id="IPR034593">
    <property type="entry name" value="DgoD-like"/>
</dbReference>
<dbReference type="Proteomes" id="UP000654108">
    <property type="component" value="Unassembled WGS sequence"/>
</dbReference>
<dbReference type="InterPro" id="IPR029065">
    <property type="entry name" value="Enolase_C-like"/>
</dbReference>
<dbReference type="GO" id="GO:0003824">
    <property type="term" value="F:catalytic activity"/>
    <property type="evidence" value="ECO:0007669"/>
    <property type="project" value="UniProtKB-ARBA"/>
</dbReference>
<dbReference type="AlphaFoldDB" id="A0A927FUC7"/>
<protein>
    <recommendedName>
        <fullName evidence="1">Enolase C-terminal domain-containing protein</fullName>
    </recommendedName>
</protein>
<evidence type="ECO:0000313" key="3">
    <source>
        <dbReference type="Proteomes" id="UP000654108"/>
    </source>
</evidence>
<dbReference type="EMBL" id="JACYFU010000001">
    <property type="protein sequence ID" value="MBD8065053.1"/>
    <property type="molecule type" value="Genomic_DNA"/>
</dbReference>
<gene>
    <name evidence="2" type="ORF">IC608_06150</name>
</gene>
<comment type="caution">
    <text evidence="2">The sequence shown here is derived from an EMBL/GenBank/DDBJ whole genome shotgun (WGS) entry which is preliminary data.</text>
</comment>
<dbReference type="PANTHER" id="PTHR48080:SF2">
    <property type="entry name" value="D-GALACTONATE DEHYDRATASE"/>
    <property type="match status" value="1"/>
</dbReference>
<sequence length="167" mass="18300">MGEAVEPIKPLYFEDPLQPAFSENWLALRRQTSLPIMTGENIELVEQAVPFLSSQAVDCLQPDIVCSGGITGTRAIADASALYRTPITLHNVSGLLLNLASQQLAASIFNCPRIECTRGATSLAWSAENPLKISDGRMKINDAPGLGFVPDPDWLKGHRYSEEPYWD</sequence>
<dbReference type="RefSeq" id="WP_191773535.1">
    <property type="nucleotide sequence ID" value="NZ_JACYFU010000001.1"/>
</dbReference>
<name>A0A927FUC7_9HYPH</name>
<evidence type="ECO:0000259" key="1">
    <source>
        <dbReference type="Pfam" id="PF13378"/>
    </source>
</evidence>
<dbReference type="Pfam" id="PF13378">
    <property type="entry name" value="MR_MLE_C"/>
    <property type="match status" value="1"/>
</dbReference>
<feature type="domain" description="Enolase C-terminal" evidence="1">
    <location>
        <begin position="1"/>
        <end position="153"/>
    </location>
</feature>
<reference evidence="2" key="1">
    <citation type="submission" date="2020-09" db="EMBL/GenBank/DDBJ databases">
        <title>Genome seq and assembly of Devosia sp.</title>
        <authorList>
            <person name="Chhetri G."/>
        </authorList>
    </citation>
    <scope>NUCLEOTIDE SEQUENCE</scope>
    <source>
        <strain evidence="2">PTR5</strain>
    </source>
</reference>
<dbReference type="InterPro" id="IPR036849">
    <property type="entry name" value="Enolase-like_C_sf"/>
</dbReference>
<dbReference type="PANTHER" id="PTHR48080">
    <property type="entry name" value="D-GALACTONATE DEHYDRATASE-RELATED"/>
    <property type="match status" value="1"/>
</dbReference>
<keyword evidence="3" id="KW-1185">Reference proteome</keyword>
<dbReference type="Gene3D" id="3.20.20.120">
    <property type="entry name" value="Enolase-like C-terminal domain"/>
    <property type="match status" value="1"/>
</dbReference>
<organism evidence="2 3">
    <name type="scientific">Devosia oryzisoli</name>
    <dbReference type="NCBI Taxonomy" id="2774138"/>
    <lineage>
        <taxon>Bacteria</taxon>
        <taxon>Pseudomonadati</taxon>
        <taxon>Pseudomonadota</taxon>
        <taxon>Alphaproteobacteria</taxon>
        <taxon>Hyphomicrobiales</taxon>
        <taxon>Devosiaceae</taxon>
        <taxon>Devosia</taxon>
    </lineage>
</organism>